<dbReference type="EMBL" id="MU853225">
    <property type="protein sequence ID" value="KAK4126061.1"/>
    <property type="molecule type" value="Genomic_DNA"/>
</dbReference>
<feature type="region of interest" description="Disordered" evidence="1">
    <location>
        <begin position="23"/>
        <end position="53"/>
    </location>
</feature>
<protein>
    <submittedName>
        <fullName evidence="2">Uncharacterized protein</fullName>
    </submittedName>
</protein>
<dbReference type="Proteomes" id="UP001302602">
    <property type="component" value="Unassembled WGS sequence"/>
</dbReference>
<evidence type="ECO:0000256" key="1">
    <source>
        <dbReference type="SAM" id="MobiDB-lite"/>
    </source>
</evidence>
<evidence type="ECO:0000313" key="2">
    <source>
        <dbReference type="EMBL" id="KAK4126061.1"/>
    </source>
</evidence>
<accession>A0AAN6U6S1</accession>
<dbReference type="RefSeq" id="XP_062649832.1">
    <property type="nucleotide sequence ID" value="XM_062797420.1"/>
</dbReference>
<sequence length="180" mass="19991">MDGLICIHEKILPQELNEPRAGVHRTADPMGKRTSAAPKQPVNKRGHQEASVVTQPSWSLRKREAIARRCKMQTSNAALQGRVGIPQAVSCRSRPLCRMRMSPVYLLVHPFDERKDAGLRSGEAVHRSLENEKGGSLMPGPAPTRVTPALGYRKKQTDDANCGRGLQNRGLRSCRFTLYL</sequence>
<reference evidence="2" key="2">
    <citation type="submission" date="2023-05" db="EMBL/GenBank/DDBJ databases">
        <authorList>
            <consortium name="Lawrence Berkeley National Laboratory"/>
            <person name="Steindorff A."/>
            <person name="Hensen N."/>
            <person name="Bonometti L."/>
            <person name="Westerberg I."/>
            <person name="Brannstrom I.O."/>
            <person name="Guillou S."/>
            <person name="Cros-Aarteil S."/>
            <person name="Calhoun S."/>
            <person name="Haridas S."/>
            <person name="Kuo A."/>
            <person name="Mondo S."/>
            <person name="Pangilinan J."/>
            <person name="Riley R."/>
            <person name="Labutti K."/>
            <person name="Andreopoulos B."/>
            <person name="Lipzen A."/>
            <person name="Chen C."/>
            <person name="Yanf M."/>
            <person name="Daum C."/>
            <person name="Ng V."/>
            <person name="Clum A."/>
            <person name="Ohm R."/>
            <person name="Martin F."/>
            <person name="Silar P."/>
            <person name="Natvig D."/>
            <person name="Lalanne C."/>
            <person name="Gautier V."/>
            <person name="Ament-Velasquez S.L."/>
            <person name="Kruys A."/>
            <person name="Hutchinson M.I."/>
            <person name="Powell A.J."/>
            <person name="Barry K."/>
            <person name="Miller A.N."/>
            <person name="Grigoriev I.V."/>
            <person name="Debuchy R."/>
            <person name="Gladieux P."/>
            <person name="Thoren M.H."/>
            <person name="Johannesson H."/>
        </authorList>
    </citation>
    <scope>NUCLEOTIDE SEQUENCE</scope>
    <source>
        <strain evidence="2">CBS 731.68</strain>
    </source>
</reference>
<evidence type="ECO:0000313" key="3">
    <source>
        <dbReference type="Proteomes" id="UP001302602"/>
    </source>
</evidence>
<reference evidence="2" key="1">
    <citation type="journal article" date="2023" name="Mol. Phylogenet. Evol.">
        <title>Genome-scale phylogeny and comparative genomics of the fungal order Sordariales.</title>
        <authorList>
            <person name="Hensen N."/>
            <person name="Bonometti L."/>
            <person name="Westerberg I."/>
            <person name="Brannstrom I.O."/>
            <person name="Guillou S."/>
            <person name="Cros-Aarteil S."/>
            <person name="Calhoun S."/>
            <person name="Haridas S."/>
            <person name="Kuo A."/>
            <person name="Mondo S."/>
            <person name="Pangilinan J."/>
            <person name="Riley R."/>
            <person name="LaButti K."/>
            <person name="Andreopoulos B."/>
            <person name="Lipzen A."/>
            <person name="Chen C."/>
            <person name="Yan M."/>
            <person name="Daum C."/>
            <person name="Ng V."/>
            <person name="Clum A."/>
            <person name="Steindorff A."/>
            <person name="Ohm R.A."/>
            <person name="Martin F."/>
            <person name="Silar P."/>
            <person name="Natvig D.O."/>
            <person name="Lalanne C."/>
            <person name="Gautier V."/>
            <person name="Ament-Velasquez S.L."/>
            <person name="Kruys A."/>
            <person name="Hutchinson M.I."/>
            <person name="Powell A.J."/>
            <person name="Barry K."/>
            <person name="Miller A.N."/>
            <person name="Grigoriev I.V."/>
            <person name="Debuchy R."/>
            <person name="Gladieux P."/>
            <person name="Hiltunen Thoren M."/>
            <person name="Johannesson H."/>
        </authorList>
    </citation>
    <scope>NUCLEOTIDE SEQUENCE</scope>
    <source>
        <strain evidence="2">CBS 731.68</strain>
    </source>
</reference>
<keyword evidence="3" id="KW-1185">Reference proteome</keyword>
<gene>
    <name evidence="2" type="ORF">N657DRAFT_709471</name>
</gene>
<dbReference type="GeneID" id="87834193"/>
<dbReference type="AlphaFoldDB" id="A0AAN6U6S1"/>
<comment type="caution">
    <text evidence="2">The sequence shown here is derived from an EMBL/GenBank/DDBJ whole genome shotgun (WGS) entry which is preliminary data.</text>
</comment>
<proteinExistence type="predicted"/>
<name>A0AAN6U6S1_9PEZI</name>
<organism evidence="2 3">
    <name type="scientific">Parathielavia appendiculata</name>
    <dbReference type="NCBI Taxonomy" id="2587402"/>
    <lineage>
        <taxon>Eukaryota</taxon>
        <taxon>Fungi</taxon>
        <taxon>Dikarya</taxon>
        <taxon>Ascomycota</taxon>
        <taxon>Pezizomycotina</taxon>
        <taxon>Sordariomycetes</taxon>
        <taxon>Sordariomycetidae</taxon>
        <taxon>Sordariales</taxon>
        <taxon>Chaetomiaceae</taxon>
        <taxon>Parathielavia</taxon>
    </lineage>
</organism>